<keyword evidence="2" id="KW-1185">Reference proteome</keyword>
<organism evidence="1 2">
    <name type="scientific">Pandoraea terrigena</name>
    <dbReference type="NCBI Taxonomy" id="2508292"/>
    <lineage>
        <taxon>Bacteria</taxon>
        <taxon>Pseudomonadati</taxon>
        <taxon>Pseudomonadota</taxon>
        <taxon>Betaproteobacteria</taxon>
        <taxon>Burkholderiales</taxon>
        <taxon>Burkholderiaceae</taxon>
        <taxon>Pandoraea</taxon>
    </lineage>
</organism>
<dbReference type="EMBL" id="CABPRU010000005">
    <property type="protein sequence ID" value="VVE07728.1"/>
    <property type="molecule type" value="Genomic_DNA"/>
</dbReference>
<name>A0A5E4V665_9BURK</name>
<gene>
    <name evidence="1" type="ORF">PTE31013_02479</name>
</gene>
<dbReference type="AlphaFoldDB" id="A0A5E4V665"/>
<accession>A0A5E4V665</accession>
<dbReference type="Proteomes" id="UP000334380">
    <property type="component" value="Unassembled WGS sequence"/>
</dbReference>
<proteinExistence type="predicted"/>
<sequence>MLTKTAAIFKPFAVESSVVFFNNRLLVLYISRVPRLSSTLIAADYFTGEIFASMSSNDLTLGCALVVGTRLHYWGTKNVGAAGNSVWHMYTDDLVTWSTPDQAWCAGDPRQKIFNTSVCFDPDNNRYIMAYETSEPYYGYADFNIRWLVSTDLVEWAPIGNVFGADRYVACPRIDYSNGYYYMHYLVVESGVYKTRVARSNGPNGAWTESTQYALTPTLPDEMTNTSDIDFCELGDNMYFTYSAGDQGMGVANAMDLKQAFGYGTKAGYLASFFS</sequence>
<dbReference type="InterPro" id="IPR023296">
    <property type="entry name" value="Glyco_hydro_beta-prop_sf"/>
</dbReference>
<protein>
    <submittedName>
        <fullName evidence="1">Uncharacterized protein</fullName>
    </submittedName>
</protein>
<evidence type="ECO:0000313" key="2">
    <source>
        <dbReference type="Proteomes" id="UP000334380"/>
    </source>
</evidence>
<evidence type="ECO:0000313" key="1">
    <source>
        <dbReference type="EMBL" id="VVE07728.1"/>
    </source>
</evidence>
<dbReference type="SUPFAM" id="SSF75005">
    <property type="entry name" value="Arabinanase/levansucrase/invertase"/>
    <property type="match status" value="1"/>
</dbReference>
<dbReference type="Gene3D" id="2.115.10.20">
    <property type="entry name" value="Glycosyl hydrolase domain, family 43"/>
    <property type="match status" value="1"/>
</dbReference>
<reference evidence="1 2" key="1">
    <citation type="submission" date="2019-08" db="EMBL/GenBank/DDBJ databases">
        <authorList>
            <person name="Peeters C."/>
        </authorList>
    </citation>
    <scope>NUCLEOTIDE SEQUENCE [LARGE SCALE GENOMIC DNA]</scope>
    <source>
        <strain evidence="1 2">LMG 31013</strain>
    </source>
</reference>